<keyword evidence="1" id="KW-0812">Transmembrane</keyword>
<proteinExistence type="predicted"/>
<keyword evidence="3" id="KW-1185">Reference proteome</keyword>
<evidence type="ECO:0000256" key="1">
    <source>
        <dbReference type="SAM" id="Phobius"/>
    </source>
</evidence>
<reference evidence="2" key="1">
    <citation type="submission" date="2021-03" db="EMBL/GenBank/DDBJ databases">
        <title>Draft genome sequence of rust myrtle Austropuccinia psidii MF-1, a brazilian biotype.</title>
        <authorList>
            <person name="Quecine M.C."/>
            <person name="Pachon D.M.R."/>
            <person name="Bonatelli M.L."/>
            <person name="Correr F.H."/>
            <person name="Franceschini L.M."/>
            <person name="Leite T.F."/>
            <person name="Margarido G.R.A."/>
            <person name="Almeida C.A."/>
            <person name="Ferrarezi J.A."/>
            <person name="Labate C.A."/>
        </authorList>
    </citation>
    <scope>NUCLEOTIDE SEQUENCE</scope>
    <source>
        <strain evidence="2">MF-1</strain>
    </source>
</reference>
<evidence type="ECO:0000313" key="3">
    <source>
        <dbReference type="Proteomes" id="UP000765509"/>
    </source>
</evidence>
<keyword evidence="1" id="KW-1133">Transmembrane helix</keyword>
<evidence type="ECO:0000313" key="2">
    <source>
        <dbReference type="EMBL" id="MBW0530382.1"/>
    </source>
</evidence>
<gene>
    <name evidence="2" type="ORF">O181_070097</name>
</gene>
<comment type="caution">
    <text evidence="2">The sequence shown here is derived from an EMBL/GenBank/DDBJ whole genome shotgun (WGS) entry which is preliminary data.</text>
</comment>
<keyword evidence="1" id="KW-0472">Membrane</keyword>
<protein>
    <submittedName>
        <fullName evidence="2">Uncharacterized protein</fullName>
    </submittedName>
</protein>
<sequence>MGLGLDVDLLYYTLGLRKRKSPYYPHSPSPWRFQGDALRFRLGLARHVRCFRPLLGTTVLRSLLSYTSLTIILHIALLILPYSSSDSIIVLSENRSPIYSFQSLLFYRLLTLFKIFIAISSLQLTTVLAHLIIILSISIPNFFHLNPTPCSIS</sequence>
<organism evidence="2 3">
    <name type="scientific">Austropuccinia psidii MF-1</name>
    <dbReference type="NCBI Taxonomy" id="1389203"/>
    <lineage>
        <taxon>Eukaryota</taxon>
        <taxon>Fungi</taxon>
        <taxon>Dikarya</taxon>
        <taxon>Basidiomycota</taxon>
        <taxon>Pucciniomycotina</taxon>
        <taxon>Pucciniomycetes</taxon>
        <taxon>Pucciniales</taxon>
        <taxon>Sphaerophragmiaceae</taxon>
        <taxon>Austropuccinia</taxon>
    </lineage>
</organism>
<dbReference type="AlphaFoldDB" id="A0A9Q3I7X9"/>
<dbReference type="Proteomes" id="UP000765509">
    <property type="component" value="Unassembled WGS sequence"/>
</dbReference>
<dbReference type="EMBL" id="AVOT02035950">
    <property type="protein sequence ID" value="MBW0530382.1"/>
    <property type="molecule type" value="Genomic_DNA"/>
</dbReference>
<accession>A0A9Q3I7X9</accession>
<feature type="transmembrane region" description="Helical" evidence="1">
    <location>
        <begin position="63"/>
        <end position="83"/>
    </location>
</feature>
<name>A0A9Q3I7X9_9BASI</name>